<name>A0A6N8GSM1_9MICC</name>
<protein>
    <submittedName>
        <fullName evidence="3">Uncharacterized protein</fullName>
    </submittedName>
</protein>
<dbReference type="EMBL" id="WOGU01000009">
    <property type="protein sequence ID" value="MUN63834.1"/>
    <property type="molecule type" value="Genomic_DNA"/>
</dbReference>
<evidence type="ECO:0000256" key="1">
    <source>
        <dbReference type="SAM" id="MobiDB-lite"/>
    </source>
</evidence>
<keyword evidence="2" id="KW-0472">Membrane</keyword>
<dbReference type="Proteomes" id="UP000436989">
    <property type="component" value="Unassembled WGS sequence"/>
</dbReference>
<comment type="caution">
    <text evidence="3">The sequence shown here is derived from an EMBL/GenBank/DDBJ whole genome shotgun (WGS) entry which is preliminary data.</text>
</comment>
<feature type="transmembrane region" description="Helical" evidence="2">
    <location>
        <begin position="117"/>
        <end position="144"/>
    </location>
</feature>
<proteinExistence type="predicted"/>
<reference evidence="3 4" key="1">
    <citation type="submission" date="2019-12" db="EMBL/GenBank/DDBJ databases">
        <authorList>
            <person name="Shi Y."/>
        </authorList>
    </citation>
    <scope>NUCLEOTIDE SEQUENCE [LARGE SCALE GENOMIC DNA]</scope>
    <source>
        <strain evidence="3 4">JCM 17929</strain>
    </source>
</reference>
<evidence type="ECO:0000313" key="4">
    <source>
        <dbReference type="Proteomes" id="UP000436989"/>
    </source>
</evidence>
<sequence>MHDGTRRPDHPEHEQHEGLPVPTAAQVLARTLPAAALLVGGPPALVHWGVDETGNARTGWITLAPALLMGVALLVQHLVQAPRPRLDAHRDQPALRRWIRIASDSGRLPADPRTRTAAGALACGQLETAALTLAGIVGVIGIWVVRAETWWAVTAVLLMLIALVPAVRARRSERYLTAVHADRPTG</sequence>
<feature type="region of interest" description="Disordered" evidence="1">
    <location>
        <begin position="1"/>
        <end position="20"/>
    </location>
</feature>
<keyword evidence="2" id="KW-1133">Transmembrane helix</keyword>
<dbReference type="RefSeq" id="WP_156269728.1">
    <property type="nucleotide sequence ID" value="NZ_WOGU01000009.1"/>
</dbReference>
<feature type="transmembrane region" description="Helical" evidence="2">
    <location>
        <begin position="150"/>
        <end position="167"/>
    </location>
</feature>
<organism evidence="3 4">
    <name type="scientific">Kocuria sediminis</name>
    <dbReference type="NCBI Taxonomy" id="1038857"/>
    <lineage>
        <taxon>Bacteria</taxon>
        <taxon>Bacillati</taxon>
        <taxon>Actinomycetota</taxon>
        <taxon>Actinomycetes</taxon>
        <taxon>Micrococcales</taxon>
        <taxon>Micrococcaceae</taxon>
        <taxon>Kocuria</taxon>
    </lineage>
</organism>
<gene>
    <name evidence="3" type="ORF">GMA12_11915</name>
</gene>
<feature type="compositionally biased region" description="Basic and acidic residues" evidence="1">
    <location>
        <begin position="1"/>
        <end position="17"/>
    </location>
</feature>
<keyword evidence="2" id="KW-0812">Transmembrane</keyword>
<accession>A0A6N8GSM1</accession>
<evidence type="ECO:0000256" key="2">
    <source>
        <dbReference type="SAM" id="Phobius"/>
    </source>
</evidence>
<dbReference type="AlphaFoldDB" id="A0A6N8GSM1"/>
<evidence type="ECO:0000313" key="3">
    <source>
        <dbReference type="EMBL" id="MUN63834.1"/>
    </source>
</evidence>
<keyword evidence="4" id="KW-1185">Reference proteome</keyword>